<sequence>MSVGLEPGFSNDEVLSLRYPLHRACRDGDVGALCSLLQRSSNRADLAAEDSFYGWTPIHWAAHFGKLECVMRLVQVGCEVNALTTRFAQTPAHIAAFGGHPECLLWLLHTGAEINRQDYVGEAPIHKAARAGNVECINVLLIQGAKPDLRNANGLTAADLAHAQGFHDCAQLLSNAHNQLNQINGFAHNGTDHTHIQGGRLLNGMASRKRLLDCTEPNQMKKARTESMNFSVKANNGIGEELESMNVESTAENQSDEAIATGLRNGHGQQNSFTVNSFASNGQCYQSRFDGVEAIPAETRMDMCGSLHLSGSPSSCVSPRPAWGAFLPDSGEHLHYGHYHGFGDTAEDLEEASSCHEPSTIVKVEQHYDQEVLSSVQLFHES</sequence>
<evidence type="ECO:0000256" key="2">
    <source>
        <dbReference type="ARBA" id="ARBA00023043"/>
    </source>
</evidence>
<evidence type="ECO:0000256" key="1">
    <source>
        <dbReference type="ARBA" id="ARBA00022737"/>
    </source>
</evidence>
<proteinExistence type="predicted"/>
<dbReference type="CTD" id="393955"/>
<dbReference type="GO" id="GO:0005634">
    <property type="term" value="C:nucleus"/>
    <property type="evidence" value="ECO:0007669"/>
    <property type="project" value="TreeGrafter"/>
</dbReference>
<keyword evidence="1" id="KW-0677">Repeat</keyword>
<dbReference type="PROSITE" id="PS50088">
    <property type="entry name" value="ANK_REPEAT"/>
    <property type="match status" value="3"/>
</dbReference>
<evidence type="ECO:0000313" key="4">
    <source>
        <dbReference type="Proteomes" id="UP000515129"/>
    </source>
</evidence>
<feature type="repeat" description="ANK" evidence="3">
    <location>
        <begin position="87"/>
        <end position="119"/>
    </location>
</feature>
<dbReference type="PANTHER" id="PTHR24201:SF12">
    <property type="entry name" value="ANKYRIN REPEAT DOMAIN 10"/>
    <property type="match status" value="1"/>
</dbReference>
<dbReference type="OrthoDB" id="5402602at2759"/>
<dbReference type="AlphaFoldDB" id="A0A6P6JK48"/>
<dbReference type="SMART" id="SM00248">
    <property type="entry name" value="ANK"/>
    <property type="match status" value="5"/>
</dbReference>
<keyword evidence="2 3" id="KW-0040">ANK repeat</keyword>
<gene>
    <name evidence="5" type="primary">ankrd10a</name>
</gene>
<dbReference type="Pfam" id="PF12796">
    <property type="entry name" value="Ank_2"/>
    <property type="match status" value="2"/>
</dbReference>
<feature type="repeat" description="ANK" evidence="3">
    <location>
        <begin position="53"/>
        <end position="85"/>
    </location>
</feature>
<dbReference type="PROSITE" id="PS50297">
    <property type="entry name" value="ANK_REP_REGION"/>
    <property type="match status" value="3"/>
</dbReference>
<accession>A0A6P6JK48</accession>
<dbReference type="InterPro" id="IPR050776">
    <property type="entry name" value="Ank_Repeat/CDKN_Inhibitor"/>
</dbReference>
<evidence type="ECO:0000313" key="5">
    <source>
        <dbReference type="RefSeq" id="XP_026060106.1"/>
    </source>
</evidence>
<organism evidence="4 5">
    <name type="scientific">Carassius auratus</name>
    <name type="common">Goldfish</name>
    <dbReference type="NCBI Taxonomy" id="7957"/>
    <lineage>
        <taxon>Eukaryota</taxon>
        <taxon>Metazoa</taxon>
        <taxon>Chordata</taxon>
        <taxon>Craniata</taxon>
        <taxon>Vertebrata</taxon>
        <taxon>Euteleostomi</taxon>
        <taxon>Actinopterygii</taxon>
        <taxon>Neopterygii</taxon>
        <taxon>Teleostei</taxon>
        <taxon>Ostariophysi</taxon>
        <taxon>Cypriniformes</taxon>
        <taxon>Cyprinidae</taxon>
        <taxon>Cyprininae</taxon>
        <taxon>Carassius</taxon>
    </lineage>
</organism>
<feature type="repeat" description="ANK" evidence="3">
    <location>
        <begin position="120"/>
        <end position="152"/>
    </location>
</feature>
<dbReference type="Proteomes" id="UP000515129">
    <property type="component" value="Chromosome 26"/>
</dbReference>
<dbReference type="InterPro" id="IPR036770">
    <property type="entry name" value="Ankyrin_rpt-contain_sf"/>
</dbReference>
<dbReference type="Gene3D" id="1.25.40.20">
    <property type="entry name" value="Ankyrin repeat-containing domain"/>
    <property type="match status" value="1"/>
</dbReference>
<dbReference type="InterPro" id="IPR002110">
    <property type="entry name" value="Ankyrin_rpt"/>
</dbReference>
<dbReference type="RefSeq" id="XP_026060106.1">
    <property type="nucleotide sequence ID" value="XM_026204321.1"/>
</dbReference>
<protein>
    <submittedName>
        <fullName evidence="5">Ankyrin repeat domain-containing protein 10a</fullName>
    </submittedName>
</protein>
<dbReference type="PANTHER" id="PTHR24201">
    <property type="entry name" value="ANK_REP_REGION DOMAIN-CONTAINING PROTEIN"/>
    <property type="match status" value="1"/>
</dbReference>
<keyword evidence="4" id="KW-1185">Reference proteome</keyword>
<name>A0A6P6JK48_CARAU</name>
<dbReference type="SUPFAM" id="SSF48403">
    <property type="entry name" value="Ankyrin repeat"/>
    <property type="match status" value="1"/>
</dbReference>
<dbReference type="KEGG" id="caua:113044370"/>
<reference evidence="5" key="1">
    <citation type="submission" date="2025-08" db="UniProtKB">
        <authorList>
            <consortium name="RefSeq"/>
        </authorList>
    </citation>
    <scope>IDENTIFICATION</scope>
    <source>
        <strain evidence="5">Wakin</strain>
        <tissue evidence="5">Muscle</tissue>
    </source>
</reference>
<evidence type="ECO:0000256" key="3">
    <source>
        <dbReference type="PROSITE-ProRule" id="PRU00023"/>
    </source>
</evidence>